<sequence>MFHQILKLQICTTDLLFTKMFPDFMSPCNTKEECKYSKAFAMSTATFGKVQGFLPCAFQSNRLNFVRIVPLTVPKIQKIDDNTLASNCKRLLYCLRSLPALRLIIFAAHGDRSSLCKLNTPTPKLKKKPVPYPMRSKAGVSGNFAVERSILGVQLSSILFYLYTKAKNNNRL</sequence>
<proteinExistence type="predicted"/>
<evidence type="ECO:0000313" key="2">
    <source>
        <dbReference type="Proteomes" id="UP000475862"/>
    </source>
</evidence>
<reference evidence="1 2" key="1">
    <citation type="submission" date="2019-08" db="EMBL/GenBank/DDBJ databases">
        <title>The genome of the soybean aphid Biotype 1, its phylome, world population structure and adaptation to the North American continent.</title>
        <authorList>
            <person name="Giordano R."/>
            <person name="Donthu R.K."/>
            <person name="Hernandez A.G."/>
            <person name="Wright C.L."/>
            <person name="Zimin A.V."/>
        </authorList>
    </citation>
    <scope>NUCLEOTIDE SEQUENCE [LARGE SCALE GENOMIC DNA]</scope>
    <source>
        <tissue evidence="1">Whole aphids</tissue>
    </source>
</reference>
<organism evidence="1 2">
    <name type="scientific">Aphis glycines</name>
    <name type="common">Soybean aphid</name>
    <dbReference type="NCBI Taxonomy" id="307491"/>
    <lineage>
        <taxon>Eukaryota</taxon>
        <taxon>Metazoa</taxon>
        <taxon>Ecdysozoa</taxon>
        <taxon>Arthropoda</taxon>
        <taxon>Hexapoda</taxon>
        <taxon>Insecta</taxon>
        <taxon>Pterygota</taxon>
        <taxon>Neoptera</taxon>
        <taxon>Paraneoptera</taxon>
        <taxon>Hemiptera</taxon>
        <taxon>Sternorrhyncha</taxon>
        <taxon>Aphidomorpha</taxon>
        <taxon>Aphidoidea</taxon>
        <taxon>Aphididae</taxon>
        <taxon>Aphidini</taxon>
        <taxon>Aphis</taxon>
        <taxon>Aphis</taxon>
    </lineage>
</organism>
<dbReference type="Proteomes" id="UP000475862">
    <property type="component" value="Unassembled WGS sequence"/>
</dbReference>
<comment type="caution">
    <text evidence="1">The sequence shown here is derived from an EMBL/GenBank/DDBJ whole genome shotgun (WGS) entry which is preliminary data.</text>
</comment>
<evidence type="ECO:0000313" key="1">
    <source>
        <dbReference type="EMBL" id="KAE9541665.1"/>
    </source>
</evidence>
<dbReference type="EMBL" id="VYZN01000012">
    <property type="protein sequence ID" value="KAE9541665.1"/>
    <property type="molecule type" value="Genomic_DNA"/>
</dbReference>
<accession>A0A6G0TZ84</accession>
<name>A0A6G0TZ84_APHGL</name>
<keyword evidence="2" id="KW-1185">Reference proteome</keyword>
<gene>
    <name evidence="1" type="ORF">AGLY_003656</name>
</gene>
<dbReference type="AlphaFoldDB" id="A0A6G0TZ84"/>
<protein>
    <submittedName>
        <fullName evidence="1">Uncharacterized protein</fullName>
    </submittedName>
</protein>